<feature type="compositionally biased region" description="Low complexity" evidence="4">
    <location>
        <begin position="65"/>
        <end position="90"/>
    </location>
</feature>
<evidence type="ECO:0000313" key="7">
    <source>
        <dbReference type="Proteomes" id="UP001498398"/>
    </source>
</evidence>
<keyword evidence="3" id="KW-0949">S-adenosyl-L-methionine</keyword>
<dbReference type="PANTHER" id="PTHR43712:SF2">
    <property type="entry name" value="O-METHYLTRANSFERASE CICE"/>
    <property type="match status" value="1"/>
</dbReference>
<feature type="compositionally biased region" description="Polar residues" evidence="4">
    <location>
        <begin position="945"/>
        <end position="954"/>
    </location>
</feature>
<organism evidence="6 7">
    <name type="scientific">Marasmiellus scandens</name>
    <dbReference type="NCBI Taxonomy" id="2682957"/>
    <lineage>
        <taxon>Eukaryota</taxon>
        <taxon>Fungi</taxon>
        <taxon>Dikarya</taxon>
        <taxon>Basidiomycota</taxon>
        <taxon>Agaricomycotina</taxon>
        <taxon>Agaricomycetes</taxon>
        <taxon>Agaricomycetidae</taxon>
        <taxon>Agaricales</taxon>
        <taxon>Marasmiineae</taxon>
        <taxon>Omphalotaceae</taxon>
        <taxon>Marasmiellus</taxon>
    </lineage>
</organism>
<dbReference type="InterPro" id="IPR029063">
    <property type="entry name" value="SAM-dependent_MTases_sf"/>
</dbReference>
<dbReference type="Pfam" id="PF00891">
    <property type="entry name" value="Methyltransf_2"/>
    <property type="match status" value="1"/>
</dbReference>
<evidence type="ECO:0000256" key="2">
    <source>
        <dbReference type="ARBA" id="ARBA00022679"/>
    </source>
</evidence>
<evidence type="ECO:0000256" key="3">
    <source>
        <dbReference type="ARBA" id="ARBA00022691"/>
    </source>
</evidence>
<dbReference type="InterPro" id="IPR036388">
    <property type="entry name" value="WH-like_DNA-bd_sf"/>
</dbReference>
<dbReference type="PANTHER" id="PTHR43712">
    <property type="entry name" value="PUTATIVE (AFU_ORTHOLOGUE AFUA_4G14580)-RELATED"/>
    <property type="match status" value="1"/>
</dbReference>
<dbReference type="SUPFAM" id="SSF46785">
    <property type="entry name" value="Winged helix' DNA-binding domain"/>
    <property type="match status" value="1"/>
</dbReference>
<feature type="region of interest" description="Disordered" evidence="4">
    <location>
        <begin position="933"/>
        <end position="997"/>
    </location>
</feature>
<dbReference type="Gene3D" id="1.10.10.10">
    <property type="entry name" value="Winged helix-like DNA-binding domain superfamily/Winged helix DNA-binding domain"/>
    <property type="match status" value="1"/>
</dbReference>
<gene>
    <name evidence="6" type="ORF">VKT23_010385</name>
</gene>
<feature type="region of interest" description="Disordered" evidence="4">
    <location>
        <begin position="305"/>
        <end position="360"/>
    </location>
</feature>
<feature type="compositionally biased region" description="Low complexity" evidence="4">
    <location>
        <begin position="33"/>
        <end position="46"/>
    </location>
</feature>
<feature type="compositionally biased region" description="Low complexity" evidence="4">
    <location>
        <begin position="805"/>
        <end position="818"/>
    </location>
</feature>
<sequence length="1052" mass="111747">MTFAVLRALHTVIGDALDDIERVYADPTNFDATSSPSSPTTEPSSPIGLTRKASNGYASPPPSPSVSSFRPITPTSPSSSTSSSLPDFPSLDTPYDPASLSEALTSHPAVMSAINRIVAAAGQMSSTVQRPFMSLCDASMGYHLPSCLRLLEASHTVEVLREAGPSGLHVRAIAAKTGVDQSKLAHILRLLASHHILREVSPNVFANNRLSSLIDSGKPFEVVKNNPEIKYEDTDGIAAFIGMCTDELFKSSAYLTEAYLLSSQSHKNGREPTRAPFNYAFGCEGIGFFGWLEGEGIEGNHVNGAGREDGLQPGLPPATKGPGVAAHRRVGSSSMKKEVDAESLSRSVTPALQKSIPPNPNRFRLERFGKAMTGTESWEVPGAILGGFPWHSLPKGSTLVDVGGGIGSTSMLLAHAFSSLDGPNEEDNLGLKFIIQDRDVVCDLGERAWKAQCPHLLESGIARFQKHDFFTPQPIKHAAVYLLRVVLHDWPNAYAQRILLRLREAASEDTKLLIADFVLPLACADDFSNTDLDGSGLEDVQGAEKMLAPAPLLPNLGKASSSVYWMDLTMQVTFNGQERTLREIVALARSTGWKVTKVTKAPGSLFGHIIAVPAEIPLERRARAGSGSALLDVPAIGSAIPRYTGGAGSEGDDDDHLDPREIKRASSRCGTPTFGSRMNLPSYEEARARFGGGGLRRKPSALKPPASTIPKKKKPSPLSIIPSSPSPTPMTPRSSVLASPRQPPPGPTLAAGSTESRSMLKRQMSHAQLSSLYSRSGSQTSTGTASGAASPTPSSRQTNTPVTPRSRASSLSRRSSLANLRTHQPSRSQTDIPVPPLPPAFKAAQKEKEKESSEARVKSPSPTSTAGGLRSPASPYSPSTGTRLPTLSRHPSQAHLSPTTTSRKRSESIIANALPASLGGRANTLLRTLELSGQSQLSSSPGASTTAADINTLASPARARAPKLEFGEELPQTPQRSDAATAAASAREKRLPGDSLLGLGLGLGRGSDFLEERERERERDCLPPPGSVLAAAARIEKSLPKTANSDYSPPRQ</sequence>
<feature type="compositionally biased region" description="Basic and acidic residues" evidence="4">
    <location>
        <begin position="844"/>
        <end position="857"/>
    </location>
</feature>
<feature type="region of interest" description="Disordered" evidence="4">
    <location>
        <begin position="28"/>
        <end position="90"/>
    </location>
</feature>
<proteinExistence type="predicted"/>
<name>A0ABR1JHA8_9AGAR</name>
<evidence type="ECO:0000256" key="4">
    <source>
        <dbReference type="SAM" id="MobiDB-lite"/>
    </source>
</evidence>
<dbReference type="InterPro" id="IPR001077">
    <property type="entry name" value="COMT_C"/>
</dbReference>
<dbReference type="Gene3D" id="3.40.50.150">
    <property type="entry name" value="Vaccinia Virus protein VP39"/>
    <property type="match status" value="1"/>
</dbReference>
<protein>
    <recommendedName>
        <fullName evidence="5">O-methyltransferase C-terminal domain-containing protein</fullName>
    </recommendedName>
</protein>
<keyword evidence="1" id="KW-0489">Methyltransferase</keyword>
<feature type="compositionally biased region" description="Polar residues" evidence="4">
    <location>
        <begin position="874"/>
        <end position="901"/>
    </location>
</feature>
<keyword evidence="7" id="KW-1185">Reference proteome</keyword>
<dbReference type="InterPro" id="IPR036390">
    <property type="entry name" value="WH_DNA-bd_sf"/>
</dbReference>
<dbReference type="Proteomes" id="UP001498398">
    <property type="component" value="Unassembled WGS sequence"/>
</dbReference>
<feature type="compositionally biased region" description="Low complexity" evidence="4">
    <location>
        <begin position="933"/>
        <end position="944"/>
    </location>
</feature>
<comment type="caution">
    <text evidence="6">The sequence shown here is derived from an EMBL/GenBank/DDBJ whole genome shotgun (WGS) entry which is preliminary data.</text>
</comment>
<feature type="compositionally biased region" description="Low complexity" evidence="4">
    <location>
        <begin position="774"/>
        <end position="796"/>
    </location>
</feature>
<dbReference type="PROSITE" id="PS51683">
    <property type="entry name" value="SAM_OMT_II"/>
    <property type="match status" value="1"/>
</dbReference>
<evidence type="ECO:0000313" key="6">
    <source>
        <dbReference type="EMBL" id="KAK7457084.1"/>
    </source>
</evidence>
<accession>A0ABR1JHA8</accession>
<evidence type="ECO:0000259" key="5">
    <source>
        <dbReference type="Pfam" id="PF00891"/>
    </source>
</evidence>
<keyword evidence="2" id="KW-0808">Transferase</keyword>
<evidence type="ECO:0000256" key="1">
    <source>
        <dbReference type="ARBA" id="ARBA00022603"/>
    </source>
</evidence>
<dbReference type="EMBL" id="JBANRG010000020">
    <property type="protein sequence ID" value="KAK7457084.1"/>
    <property type="molecule type" value="Genomic_DNA"/>
</dbReference>
<dbReference type="InterPro" id="IPR016461">
    <property type="entry name" value="COMT-like"/>
</dbReference>
<dbReference type="SUPFAM" id="SSF53335">
    <property type="entry name" value="S-adenosyl-L-methionine-dependent methyltransferases"/>
    <property type="match status" value="1"/>
</dbReference>
<feature type="compositionally biased region" description="Polar residues" evidence="4">
    <location>
        <begin position="819"/>
        <end position="831"/>
    </location>
</feature>
<reference evidence="6 7" key="1">
    <citation type="submission" date="2024-01" db="EMBL/GenBank/DDBJ databases">
        <title>A draft genome for the cacao thread blight pathogen Marasmiellus scandens.</title>
        <authorList>
            <person name="Baruah I.K."/>
            <person name="Leung J."/>
            <person name="Bukari Y."/>
            <person name="Amoako-Attah I."/>
            <person name="Meinhardt L.W."/>
            <person name="Bailey B.A."/>
            <person name="Cohen S.P."/>
        </authorList>
    </citation>
    <scope>NUCLEOTIDE SEQUENCE [LARGE SCALE GENOMIC DNA]</scope>
    <source>
        <strain evidence="6 7">GH-19</strain>
    </source>
</reference>
<feature type="region of interest" description="Disordered" evidence="4">
    <location>
        <begin position="690"/>
        <end position="908"/>
    </location>
</feature>
<feature type="domain" description="O-methyltransferase C-terminal" evidence="5">
    <location>
        <begin position="397"/>
        <end position="525"/>
    </location>
</feature>